<dbReference type="AlphaFoldDB" id="A0A8S0W0R9"/>
<evidence type="ECO:0000256" key="1">
    <source>
        <dbReference type="SAM" id="MobiDB-lite"/>
    </source>
</evidence>
<evidence type="ECO:0000313" key="2">
    <source>
        <dbReference type="EMBL" id="CAA7257461.1"/>
    </source>
</evidence>
<comment type="caution">
    <text evidence="2">The sequence shown here is derived from an EMBL/GenBank/DDBJ whole genome shotgun (WGS) entry which is preliminary data.</text>
</comment>
<dbReference type="OrthoDB" id="2903551at2759"/>
<reference evidence="2 3" key="1">
    <citation type="submission" date="2020-01" db="EMBL/GenBank/DDBJ databases">
        <authorList>
            <person name="Gupta K D."/>
        </authorList>
    </citation>
    <scope>NUCLEOTIDE SEQUENCE [LARGE SCALE GENOMIC DNA]</scope>
</reference>
<feature type="region of interest" description="Disordered" evidence="1">
    <location>
        <begin position="274"/>
        <end position="332"/>
    </location>
</feature>
<organism evidence="2 3">
    <name type="scientific">Cyclocybe aegerita</name>
    <name type="common">Black poplar mushroom</name>
    <name type="synonym">Agrocybe aegerita</name>
    <dbReference type="NCBI Taxonomy" id="1973307"/>
    <lineage>
        <taxon>Eukaryota</taxon>
        <taxon>Fungi</taxon>
        <taxon>Dikarya</taxon>
        <taxon>Basidiomycota</taxon>
        <taxon>Agaricomycotina</taxon>
        <taxon>Agaricomycetes</taxon>
        <taxon>Agaricomycetidae</taxon>
        <taxon>Agaricales</taxon>
        <taxon>Agaricineae</taxon>
        <taxon>Bolbitiaceae</taxon>
        <taxon>Cyclocybe</taxon>
    </lineage>
</organism>
<dbReference type="Proteomes" id="UP000467700">
    <property type="component" value="Unassembled WGS sequence"/>
</dbReference>
<sequence length="332" mass="36276">MFEHTMTCSRIQDYDSPHTLLFGTSACRMENPEHVGERRDSVLRGFHPEFGITLSFLPLSDAATVDSIPYIIPSPLLFGPPLHSTETTIVDHQKMTPDSKSSKSTTVFARDDDRDMLESLKGLSIKGFHDCNETPTMNTPSSTSASLPTPPALKSSLVFLASGEAPFNGHSWYSGEKSIPPPNAPQMKDLDSFTDGTGQGSFDFPLSTGADEPARYTLFFHPHDDIDDSLEEEQIPTPSTATHSNSLSLDLLPHSGPLNDTVLAWIEGVSATTGSLTVDTTPRKRRRSLTLDSEADTRRVRAWSPDTETASTCTSQPSPHFPTSRQEPEAPD</sequence>
<protein>
    <submittedName>
        <fullName evidence="2">Uncharacterized protein</fullName>
    </submittedName>
</protein>
<feature type="region of interest" description="Disordered" evidence="1">
    <location>
        <begin position="172"/>
        <end position="202"/>
    </location>
</feature>
<evidence type="ECO:0000313" key="3">
    <source>
        <dbReference type="Proteomes" id="UP000467700"/>
    </source>
</evidence>
<dbReference type="EMBL" id="CACVBS010000001">
    <property type="protein sequence ID" value="CAA7257461.1"/>
    <property type="molecule type" value="Genomic_DNA"/>
</dbReference>
<keyword evidence="3" id="KW-1185">Reference proteome</keyword>
<gene>
    <name evidence="2" type="ORF">AAE3_LOCUS364</name>
</gene>
<proteinExistence type="predicted"/>
<name>A0A8S0W0R9_CYCAE</name>
<feature type="compositionally biased region" description="Polar residues" evidence="1">
    <location>
        <begin position="306"/>
        <end position="325"/>
    </location>
</feature>
<accession>A0A8S0W0R9</accession>